<dbReference type="EMBL" id="LSRX01001149">
    <property type="protein sequence ID" value="OLP83009.1"/>
    <property type="molecule type" value="Genomic_DNA"/>
</dbReference>
<name>A0A1Q9CJ93_SYMMI</name>
<feature type="compositionally biased region" description="Low complexity" evidence="1">
    <location>
        <begin position="631"/>
        <end position="646"/>
    </location>
</feature>
<feature type="region of interest" description="Disordered" evidence="1">
    <location>
        <begin position="580"/>
        <end position="655"/>
    </location>
</feature>
<proteinExistence type="predicted"/>
<dbReference type="InterPro" id="IPR043519">
    <property type="entry name" value="NT_sf"/>
</dbReference>
<reference evidence="2 3" key="1">
    <citation type="submission" date="2016-02" db="EMBL/GenBank/DDBJ databases">
        <title>Genome analysis of coral dinoflagellate symbionts highlights evolutionary adaptations to a symbiotic lifestyle.</title>
        <authorList>
            <person name="Aranda M."/>
            <person name="Li Y."/>
            <person name="Liew Y.J."/>
            <person name="Baumgarten S."/>
            <person name="Simakov O."/>
            <person name="Wilson M."/>
            <person name="Piel J."/>
            <person name="Ashoor H."/>
            <person name="Bougouffa S."/>
            <person name="Bajic V.B."/>
            <person name="Ryu T."/>
            <person name="Ravasi T."/>
            <person name="Bayer T."/>
            <person name="Micklem G."/>
            <person name="Kim H."/>
            <person name="Bhak J."/>
            <person name="Lajeunesse T.C."/>
            <person name="Voolstra C.R."/>
        </authorList>
    </citation>
    <scope>NUCLEOTIDE SEQUENCE [LARGE SCALE GENOMIC DNA]</scope>
    <source>
        <strain evidence="2 3">CCMP2467</strain>
    </source>
</reference>
<dbReference type="Gene3D" id="1.10.1410.10">
    <property type="match status" value="1"/>
</dbReference>
<evidence type="ECO:0000256" key="1">
    <source>
        <dbReference type="SAM" id="MobiDB-lite"/>
    </source>
</evidence>
<dbReference type="SUPFAM" id="SSF81301">
    <property type="entry name" value="Nucleotidyltransferase"/>
    <property type="match status" value="1"/>
</dbReference>
<protein>
    <submittedName>
        <fullName evidence="2">Uncharacterized protein</fullName>
    </submittedName>
</protein>
<keyword evidence="3" id="KW-1185">Reference proteome</keyword>
<feature type="compositionally biased region" description="Low complexity" evidence="1">
    <location>
        <begin position="583"/>
        <end position="597"/>
    </location>
</feature>
<dbReference type="PANTHER" id="PTHR12271:SF40">
    <property type="entry name" value="POLY(A) RNA POLYMERASE GLD2"/>
    <property type="match status" value="1"/>
</dbReference>
<evidence type="ECO:0000313" key="2">
    <source>
        <dbReference type="EMBL" id="OLP83009.1"/>
    </source>
</evidence>
<feature type="compositionally biased region" description="Low complexity" evidence="1">
    <location>
        <begin position="74"/>
        <end position="87"/>
    </location>
</feature>
<evidence type="ECO:0000313" key="3">
    <source>
        <dbReference type="Proteomes" id="UP000186817"/>
    </source>
</evidence>
<dbReference type="AlphaFoldDB" id="A0A1Q9CJ93"/>
<feature type="region of interest" description="Disordered" evidence="1">
    <location>
        <begin position="69"/>
        <end position="194"/>
    </location>
</feature>
<accession>A0A1Q9CJ93</accession>
<dbReference type="SUPFAM" id="SSF81631">
    <property type="entry name" value="PAP/OAS1 substrate-binding domain"/>
    <property type="match status" value="1"/>
</dbReference>
<comment type="caution">
    <text evidence="2">The sequence shown here is derived from an EMBL/GenBank/DDBJ whole genome shotgun (WGS) entry which is preliminary data.</text>
</comment>
<dbReference type="Proteomes" id="UP000186817">
    <property type="component" value="Unassembled WGS sequence"/>
</dbReference>
<sequence>MERKALEILKDGLESEGGAALIPSFSVKVKWGQHDLQGLGNIRKFLAKYPELFSLEGSTVTLSQSLLPKDEAPKTTSKSAPKAPPSSLGGRRRLAEDIEEGQGSKMPRHAGAPTSKAWASEVPNEANGTGLGRAKPDSPAPKASKGMAPKPKHTSATSAAPVISASATLSGSAGSDAQGVEPAPWHSRRRIQTGSMGAGALKETTWEEDSLSDQELMHAITSSKARGMELELAELLKKLQPTDEYRRECQRALLLLRAAFAQEFPATLTSKGPKLAIIGSCAQDTELNGSDVDIACRLPDLSADELDTKLAKLWARLFSAPHSTHLLALDATRLFPHAPCQCSIHLKASGQSPTPRFHAHLLLGEGHESLLDSMLRSLCDCCSKARDLIRLVKLWARNHGLMNHREGYMNGVAWTAFVLCFLQREQYIPPLQTVLEEKKRSEIPTASLRELLLRFFQYICAPQAKTPRGLSLIEGKDCEAAVPPPSHKGPPPPLYIQDPVQYRQGSDQNIAATLTEAPWARILDESRRVAERLDPSKPQRWFYWAEIFDPQGLAAASAGSKRLPKLGDVKVSSDDQPVLLDGVSSSAVPATSTADASGRGRTEASRSENSYGAPAEAPQASLLESKMGKESWPGKSGWSWLSGKGPAAQHVSHAY</sequence>
<dbReference type="PANTHER" id="PTHR12271">
    <property type="entry name" value="POLY A POLYMERASE CID PAP -RELATED"/>
    <property type="match status" value="1"/>
</dbReference>
<dbReference type="GO" id="GO:0016779">
    <property type="term" value="F:nucleotidyltransferase activity"/>
    <property type="evidence" value="ECO:0007669"/>
    <property type="project" value="TreeGrafter"/>
</dbReference>
<feature type="compositionally biased region" description="Low complexity" evidence="1">
    <location>
        <begin position="164"/>
        <end position="177"/>
    </location>
</feature>
<gene>
    <name evidence="2" type="ORF">AK812_SmicGene36277</name>
</gene>
<dbReference type="OrthoDB" id="434989at2759"/>
<organism evidence="2 3">
    <name type="scientific">Symbiodinium microadriaticum</name>
    <name type="common">Dinoflagellate</name>
    <name type="synonym">Zooxanthella microadriatica</name>
    <dbReference type="NCBI Taxonomy" id="2951"/>
    <lineage>
        <taxon>Eukaryota</taxon>
        <taxon>Sar</taxon>
        <taxon>Alveolata</taxon>
        <taxon>Dinophyceae</taxon>
        <taxon>Suessiales</taxon>
        <taxon>Symbiodiniaceae</taxon>
        <taxon>Symbiodinium</taxon>
    </lineage>
</organism>
<dbReference type="GO" id="GO:0031123">
    <property type="term" value="P:RNA 3'-end processing"/>
    <property type="evidence" value="ECO:0007669"/>
    <property type="project" value="TreeGrafter"/>
</dbReference>